<gene>
    <name evidence="3" type="ORF">PCOR1329_LOCUS45619</name>
</gene>
<dbReference type="PROSITE" id="PS50106">
    <property type="entry name" value="PDZ"/>
    <property type="match status" value="1"/>
</dbReference>
<feature type="region of interest" description="Disordered" evidence="1">
    <location>
        <begin position="104"/>
        <end position="171"/>
    </location>
</feature>
<name>A0ABN9U6V7_9DINO</name>
<feature type="domain" description="PDZ" evidence="2">
    <location>
        <begin position="24"/>
        <end position="97"/>
    </location>
</feature>
<dbReference type="Gene3D" id="2.30.42.10">
    <property type="match status" value="1"/>
</dbReference>
<protein>
    <recommendedName>
        <fullName evidence="2">PDZ domain-containing protein</fullName>
    </recommendedName>
</protein>
<reference evidence="3" key="1">
    <citation type="submission" date="2023-10" db="EMBL/GenBank/DDBJ databases">
        <authorList>
            <person name="Chen Y."/>
            <person name="Shah S."/>
            <person name="Dougan E. K."/>
            <person name="Thang M."/>
            <person name="Chan C."/>
        </authorList>
    </citation>
    <scope>NUCLEOTIDE SEQUENCE [LARGE SCALE GENOMIC DNA]</scope>
</reference>
<dbReference type="EMBL" id="CAUYUJ010015487">
    <property type="protein sequence ID" value="CAK0854570.1"/>
    <property type="molecule type" value="Genomic_DNA"/>
</dbReference>
<keyword evidence="4" id="KW-1185">Reference proteome</keyword>
<evidence type="ECO:0000256" key="1">
    <source>
        <dbReference type="SAM" id="MobiDB-lite"/>
    </source>
</evidence>
<comment type="caution">
    <text evidence="3">The sequence shown here is derived from an EMBL/GenBank/DDBJ whole genome shotgun (WGS) entry which is preliminary data.</text>
</comment>
<dbReference type="SUPFAM" id="SSF50156">
    <property type="entry name" value="PDZ domain-like"/>
    <property type="match status" value="1"/>
</dbReference>
<organism evidence="3 4">
    <name type="scientific">Prorocentrum cordatum</name>
    <dbReference type="NCBI Taxonomy" id="2364126"/>
    <lineage>
        <taxon>Eukaryota</taxon>
        <taxon>Sar</taxon>
        <taxon>Alveolata</taxon>
        <taxon>Dinophyceae</taxon>
        <taxon>Prorocentrales</taxon>
        <taxon>Prorocentraceae</taxon>
        <taxon>Prorocentrum</taxon>
    </lineage>
</organism>
<evidence type="ECO:0000259" key="2">
    <source>
        <dbReference type="PROSITE" id="PS50106"/>
    </source>
</evidence>
<dbReference type="Gene3D" id="2.30.30.140">
    <property type="match status" value="3"/>
</dbReference>
<dbReference type="Proteomes" id="UP001189429">
    <property type="component" value="Unassembled WGS sequence"/>
</dbReference>
<proteinExistence type="predicted"/>
<sequence length="524" mass="56896">RCKEPSSARAAQKTDVSGGNAVLRIRVDRLEEGRLGITLDEHLVLTGVDRPDARALGWRVGDVILKANGERVRNRDELRRLMQNTVPPLFFEVVRLAGSTAAGVGAPAAQGRSGGGLPGAPRESPAAARPPPPIRALADPPRRGAGYPSTSAPQKSAARFDLQGDGMPNAAQSGGEIESWFAFVGAKILVVSDNGHTLPCTVIEVDQTRVKVHDDSGELKDQWLPKLSPHIHPDIHHDHVDYDVDEPFDFVGAKVLVMSGKGHPLPCTVVEVDAERVKVRDNAHEFDDEWLPKNSTHINPKGGGILHDGDDIDEWLAFVGAKILVMGHNGHTLPCTVIEVEEDRVKVHDESGELKDKWLPKHSPHIHPDTHDVPGDSEYVVDDPFCFVGAKVLVMSGKGHPLPCTVVEVDEDRVKVRDNAHEFEDEWLPKNSTHINPKDGGVLQNGDDIDEWLAFVGAKILVMGDNGHTLPCTVIEVEEDRVKVHDESGELNDKWLPKHSPHIHPEVANVPQLDGAVGGGTGAT</sequence>
<accession>A0ABN9U6V7</accession>
<feature type="non-terminal residue" evidence="3">
    <location>
        <position position="1"/>
    </location>
</feature>
<evidence type="ECO:0000313" key="4">
    <source>
        <dbReference type="Proteomes" id="UP001189429"/>
    </source>
</evidence>
<dbReference type="InterPro" id="IPR036034">
    <property type="entry name" value="PDZ_sf"/>
</dbReference>
<dbReference type="InterPro" id="IPR001478">
    <property type="entry name" value="PDZ"/>
</dbReference>
<evidence type="ECO:0000313" key="3">
    <source>
        <dbReference type="EMBL" id="CAK0854570.1"/>
    </source>
</evidence>